<protein>
    <submittedName>
        <fullName evidence="3">PQQ-binding-like beta-propeller repeat protein</fullName>
    </submittedName>
</protein>
<dbReference type="AlphaFoldDB" id="A0A7M2WVZ5"/>
<dbReference type="InterPro" id="IPR018391">
    <property type="entry name" value="PQQ_b-propeller_rpt"/>
</dbReference>
<name>A0A7M2WVZ5_9BACT</name>
<evidence type="ECO:0000259" key="2">
    <source>
        <dbReference type="Pfam" id="PF13360"/>
    </source>
</evidence>
<dbReference type="InterPro" id="IPR015943">
    <property type="entry name" value="WD40/YVTN_repeat-like_dom_sf"/>
</dbReference>
<evidence type="ECO:0000256" key="1">
    <source>
        <dbReference type="SAM" id="SignalP"/>
    </source>
</evidence>
<proteinExistence type="predicted"/>
<dbReference type="Gene3D" id="2.130.10.10">
    <property type="entry name" value="YVTN repeat-like/Quinoprotein amine dehydrogenase"/>
    <property type="match status" value="2"/>
</dbReference>
<dbReference type="KEGG" id="hbs:IPV69_25475"/>
<gene>
    <name evidence="3" type="ORF">IPV69_25475</name>
</gene>
<dbReference type="EMBL" id="CP063458">
    <property type="protein sequence ID" value="QOV89504.1"/>
    <property type="molecule type" value="Genomic_DNA"/>
</dbReference>
<dbReference type="RefSeq" id="WP_206292548.1">
    <property type="nucleotide sequence ID" value="NZ_CP063458.1"/>
</dbReference>
<sequence>MTLRRFAFLVLIACLTPIASAENWPRFRGDNGAGHAAGPFTVPVTAADIAWKTTLPGVGHSSPIVWGDRVYVTSADVDTLQRYVVCLSADTGKELWRHSGKFIQYRKHRDNSFASSTPAADELGVYVIFTTPQEYTLLALSHDGKERWSKSLGRYDSNHGGGSSPMLYGELLVINHDQESGESALLAFDRKTGNPVWSLEGKTSGKAAMSTPTIWKPTASAAAKIAVPEQLVYTTFGGGIAGADPKTGRRLWSASDVFFSRPIGSPQTTGDLVVGVCGEGTGNRALIAVRPDPTGAKPPELAYKLEQTGPHVPCPLIAGNNLILLNDLGQLSVCDVATGKIKWSQKLAGAFYGSPIIVGDVMWALSKTGDLFGIQIGEDAGKEICKLNLGGQCHTTPAIADGRMFVRTAGMVYCIKK</sequence>
<reference evidence="3 4" key="1">
    <citation type="submission" date="2020-10" db="EMBL/GenBank/DDBJ databases">
        <title>Wide distribution of Phycisphaera-like planctomycetes from WD2101 soil group in peatlands and genome analysis of the first cultivated representative.</title>
        <authorList>
            <person name="Dedysh S.N."/>
            <person name="Beletsky A.V."/>
            <person name="Ivanova A."/>
            <person name="Kulichevskaya I.S."/>
            <person name="Suzina N.E."/>
            <person name="Philippov D.A."/>
            <person name="Rakitin A.L."/>
            <person name="Mardanov A.V."/>
            <person name="Ravin N.V."/>
        </authorList>
    </citation>
    <scope>NUCLEOTIDE SEQUENCE [LARGE SCALE GENOMIC DNA]</scope>
    <source>
        <strain evidence="3 4">M1803</strain>
    </source>
</reference>
<dbReference type="PANTHER" id="PTHR34512:SF30">
    <property type="entry name" value="OUTER MEMBRANE PROTEIN ASSEMBLY FACTOR BAMB"/>
    <property type="match status" value="1"/>
</dbReference>
<feature type="domain" description="Pyrrolo-quinoline quinone repeat" evidence="2">
    <location>
        <begin position="83"/>
        <end position="255"/>
    </location>
</feature>
<keyword evidence="4" id="KW-1185">Reference proteome</keyword>
<feature type="signal peptide" evidence="1">
    <location>
        <begin position="1"/>
        <end position="21"/>
    </location>
</feature>
<keyword evidence="1" id="KW-0732">Signal</keyword>
<dbReference type="InterPro" id="IPR002372">
    <property type="entry name" value="PQQ_rpt_dom"/>
</dbReference>
<dbReference type="SMART" id="SM00564">
    <property type="entry name" value="PQQ"/>
    <property type="match status" value="5"/>
</dbReference>
<dbReference type="PANTHER" id="PTHR34512">
    <property type="entry name" value="CELL SURFACE PROTEIN"/>
    <property type="match status" value="1"/>
</dbReference>
<dbReference type="SUPFAM" id="SSF50998">
    <property type="entry name" value="Quinoprotein alcohol dehydrogenase-like"/>
    <property type="match status" value="1"/>
</dbReference>
<organism evidence="3 4">
    <name type="scientific">Humisphaera borealis</name>
    <dbReference type="NCBI Taxonomy" id="2807512"/>
    <lineage>
        <taxon>Bacteria</taxon>
        <taxon>Pseudomonadati</taxon>
        <taxon>Planctomycetota</taxon>
        <taxon>Phycisphaerae</taxon>
        <taxon>Tepidisphaerales</taxon>
        <taxon>Tepidisphaeraceae</taxon>
        <taxon>Humisphaera</taxon>
    </lineage>
</organism>
<dbReference type="InterPro" id="IPR011047">
    <property type="entry name" value="Quinoprotein_ADH-like_sf"/>
</dbReference>
<evidence type="ECO:0000313" key="4">
    <source>
        <dbReference type="Proteomes" id="UP000593765"/>
    </source>
</evidence>
<dbReference type="Pfam" id="PF13360">
    <property type="entry name" value="PQQ_2"/>
    <property type="match status" value="2"/>
</dbReference>
<evidence type="ECO:0000313" key="3">
    <source>
        <dbReference type="EMBL" id="QOV89504.1"/>
    </source>
</evidence>
<dbReference type="Proteomes" id="UP000593765">
    <property type="component" value="Chromosome"/>
</dbReference>
<accession>A0A7M2WVZ5</accession>
<feature type="chain" id="PRO_5034212298" evidence="1">
    <location>
        <begin position="22"/>
        <end position="417"/>
    </location>
</feature>
<feature type="domain" description="Pyrrolo-quinoline quinone repeat" evidence="2">
    <location>
        <begin position="312"/>
        <end position="371"/>
    </location>
</feature>